<dbReference type="InterPro" id="IPR040676">
    <property type="entry name" value="DUF5641"/>
</dbReference>
<reference evidence="2 3" key="1">
    <citation type="submission" date="2024-05" db="EMBL/GenBank/DDBJ databases">
        <title>Genome sequencing and assembly of Indian major carp, Cirrhinus mrigala (Hamilton, 1822).</title>
        <authorList>
            <person name="Mohindra V."/>
            <person name="Chowdhury L.M."/>
            <person name="Lal K."/>
            <person name="Jena J.K."/>
        </authorList>
    </citation>
    <scope>NUCLEOTIDE SEQUENCE [LARGE SCALE GENOMIC DNA]</scope>
    <source>
        <strain evidence="2">CM1030</strain>
        <tissue evidence="2">Blood</tissue>
    </source>
</reference>
<evidence type="ECO:0000313" key="3">
    <source>
        <dbReference type="Proteomes" id="UP001529510"/>
    </source>
</evidence>
<proteinExistence type="predicted"/>
<organism evidence="2 3">
    <name type="scientific">Cirrhinus mrigala</name>
    <name type="common">Mrigala</name>
    <dbReference type="NCBI Taxonomy" id="683832"/>
    <lineage>
        <taxon>Eukaryota</taxon>
        <taxon>Metazoa</taxon>
        <taxon>Chordata</taxon>
        <taxon>Craniata</taxon>
        <taxon>Vertebrata</taxon>
        <taxon>Euteleostomi</taxon>
        <taxon>Actinopterygii</taxon>
        <taxon>Neopterygii</taxon>
        <taxon>Teleostei</taxon>
        <taxon>Ostariophysi</taxon>
        <taxon>Cypriniformes</taxon>
        <taxon>Cyprinidae</taxon>
        <taxon>Labeoninae</taxon>
        <taxon>Labeonini</taxon>
        <taxon>Cirrhinus</taxon>
    </lineage>
</organism>
<dbReference type="InterPro" id="IPR008042">
    <property type="entry name" value="Retrotrans_Pao"/>
</dbReference>
<dbReference type="Proteomes" id="UP001529510">
    <property type="component" value="Unassembled WGS sequence"/>
</dbReference>
<feature type="domain" description="DUF5641" evidence="1">
    <location>
        <begin position="888"/>
        <end position="952"/>
    </location>
</feature>
<dbReference type="SUPFAM" id="SSF52047">
    <property type="entry name" value="RNI-like"/>
    <property type="match status" value="1"/>
</dbReference>
<dbReference type="Gene3D" id="3.30.420.10">
    <property type="entry name" value="Ribonuclease H-like superfamily/Ribonuclease H"/>
    <property type="match status" value="1"/>
</dbReference>
<evidence type="ECO:0000259" key="1">
    <source>
        <dbReference type="Pfam" id="PF18701"/>
    </source>
</evidence>
<dbReference type="InterPro" id="IPR032675">
    <property type="entry name" value="LRR_dom_sf"/>
</dbReference>
<dbReference type="PANTHER" id="PTHR47331">
    <property type="entry name" value="PHD-TYPE DOMAIN-CONTAINING PROTEIN"/>
    <property type="match status" value="1"/>
</dbReference>
<sequence>MIPDNITLQYSRQRGTSDEWKVSEVMEFLQKEILSRERTMQLIKSVLYVRGETCTSDTDDNKDNVVSSFASHSVKIKPAKQNNTVLLQTVRACAEGPAGCRSIRCLLDGGSQRRFISENIVRDLKLPVIKQETVTLHTFGSAAPVTAKRNTVKLTLKNVWQKGQKIEIEALETPQVCTAVMKIPESLIITMKQTEKPEEEEALLQFEKTTQYKDGRYKVELPWRPDKSELPDDYRTAKKRFEGLKRQLQSDLVLRHRYNEVVNDYLEQGIEDMAEEDSSPTAVKYYMSHHTVLWEDKISKRLSCKSLLLCDSSGSLHRSMKTEVRSRSPPAHFCSQLHDVEKAFSITANAKQMMSTASMDLCKWTTNSPELKEKWKTTTTEPETETPGAILKVLGLVLRTEMDDFVFDLTALLDAVAKRENTKRRVLKLSARIFDPIVPIASAGMRILHKNGKIIPRWYGVKSEYKHDVQQLHMFCDASKKVYSTVAYLLRETDDGTKTTCLVASTRRPCHVELMGAVIGVRLGNNLLKPLNMKLRQVHLFTDSMIVLQWIRSPAHKWKQFVSNRVSEIQSLTNPAMWSHCKSKVNPADLPTRGQTIMNLKESELWWKGRPFLTTPNLTEESDDDQRDEDLNNELKQVQHISVQLNSSSDQSETEPVLDLLKYSKLKKVLSRRGGELTAEEMFEAEKYWTKAYCNSQTSVTEKNIHGLPNNRDPSIRSPLYVKNDGVLCNAYIALFTCAVTRAVHLELVSSQSTESFLSRRGLCKVIYSDNAKTFKRANQDLSKLWQAIKDPQLLEYFSGKGIRAAWLVRKVLGRASLTFEEISTLLTEVEATLNSRPLTFVHNEVDEPQPLTPAHFLVGERLTALPPKPFPADHDHLTVSKEEMTRRWRYRNRLMTNLWNRWWKDYLLDLKSAHSCSPQKPTELKTGDIVFIGDANMPRQTWKLGKIEQLQILDCVKKTKGYKALASALTSNPSHLIELDLTGNDPGQSGVKELNDLLQDPICQLRTLRFLGPAADEACQYVTGIVGKNPLLLRELNLSKHELGDTRVNQIAALLQDKHCQLNTLT</sequence>
<name>A0ABD0MAI2_CIRMR</name>
<dbReference type="Pfam" id="PF05380">
    <property type="entry name" value="Peptidase_A17"/>
    <property type="match status" value="1"/>
</dbReference>
<gene>
    <name evidence="2" type="ORF">M9458_057737</name>
</gene>
<dbReference type="Gene3D" id="3.80.10.10">
    <property type="entry name" value="Ribonuclease Inhibitor"/>
    <property type="match status" value="1"/>
</dbReference>
<protein>
    <recommendedName>
        <fullName evidence="1">DUF5641 domain-containing protein</fullName>
    </recommendedName>
</protein>
<dbReference type="InterPro" id="IPR036397">
    <property type="entry name" value="RNaseH_sf"/>
</dbReference>
<accession>A0ABD0MAI2</accession>
<keyword evidence="3" id="KW-1185">Reference proteome</keyword>
<dbReference type="EMBL" id="JAMKFB020000850">
    <property type="protein sequence ID" value="KAL0146798.1"/>
    <property type="molecule type" value="Genomic_DNA"/>
</dbReference>
<evidence type="ECO:0000313" key="2">
    <source>
        <dbReference type="EMBL" id="KAL0146798.1"/>
    </source>
</evidence>
<dbReference type="Pfam" id="PF18701">
    <property type="entry name" value="DUF5641"/>
    <property type="match status" value="1"/>
</dbReference>
<comment type="caution">
    <text evidence="2">The sequence shown here is derived from an EMBL/GenBank/DDBJ whole genome shotgun (WGS) entry which is preliminary data.</text>
</comment>
<dbReference type="AlphaFoldDB" id="A0ABD0MAI2"/>